<evidence type="ECO:0000313" key="1">
    <source>
        <dbReference type="EMBL" id="KAI2382422.1"/>
    </source>
</evidence>
<dbReference type="EMBL" id="JALBCA010000125">
    <property type="protein sequence ID" value="KAI2382422.1"/>
    <property type="molecule type" value="Genomic_DNA"/>
</dbReference>
<organism evidence="1">
    <name type="scientific">Ophidiomyces ophidiicola</name>
    <dbReference type="NCBI Taxonomy" id="1387563"/>
    <lineage>
        <taxon>Eukaryota</taxon>
        <taxon>Fungi</taxon>
        <taxon>Dikarya</taxon>
        <taxon>Ascomycota</taxon>
        <taxon>Pezizomycotina</taxon>
        <taxon>Eurotiomycetes</taxon>
        <taxon>Eurotiomycetidae</taxon>
        <taxon>Onygenales</taxon>
        <taxon>Onygenaceae</taxon>
        <taxon>Ophidiomyces</taxon>
    </lineage>
</organism>
<proteinExistence type="predicted"/>
<accession>A0ACB8UP48</accession>
<sequence>MDNNTDTVEKFCQRELDYLIVGAGVSGLILASRLSENPSIRVGVLEAGELYTDKSAFVVTPTGFHMMLDLKYEWNFKTEPQYGGGDSGSDMIHGKLVGGSSCLNHGLFLRGSPLEYNDWERLGNPGWNWRGLAPYFKRVEAFLPFEENQKTVAIDDTTKYSKIWRQAWLETGASETGISSGRPMGVHSAEPIADSISGVRANVFETYYRPIMTRSNLYLLPNALVKSVIFRDGENGKLVATGVQFKSQDRDYTCSANLEVIICCGTMMSPGILERSGIGSKSILDEFGIKTIVHNTRVGENLQDHSYSYAMVEFKDEPLDEAFDKLGIDETEEKKREWRRAIRPMDKKLSTFLTFEQASMGRVEAPDLIDMDIIRRTPLLRKQYELMIRRIENPQIACYHHALIPFNSAEVFRRPYRERMNDFGGIIYSLSTPFSRGFVHIQSADPAKRPCIDPMYFEHPLDLLLLRAATRITLDFMNASSFADIVKRPLYPRKKLRTVKDYDKHAYETCGTFQDTIGTCAMAPREDGGVVDPTLTVYGTTNLRIVDASIIPLHFSGNTDWTVCAIAERAADIINDQRLLNEGRL</sequence>
<reference evidence="1" key="1">
    <citation type="journal article" date="2022" name="bioRxiv">
        <title>Population genetic analysis of Ophidiomyces ophidiicola, the causative agent of snake fungal disease, indicates recent introductions to the USA.</title>
        <authorList>
            <person name="Ladner J.T."/>
            <person name="Palmer J.M."/>
            <person name="Ettinger C.L."/>
            <person name="Stajich J.E."/>
            <person name="Farrell T.M."/>
            <person name="Glorioso B.M."/>
            <person name="Lawson B."/>
            <person name="Price S.J."/>
            <person name="Stengle A.G."/>
            <person name="Grear D.A."/>
            <person name="Lorch J.M."/>
        </authorList>
    </citation>
    <scope>NUCLEOTIDE SEQUENCE</scope>
    <source>
        <strain evidence="1">NWHC 24266-5</strain>
    </source>
</reference>
<protein>
    <submittedName>
        <fullName evidence="1">Uncharacterized protein</fullName>
    </submittedName>
</protein>
<gene>
    <name evidence="1" type="ORF">LOY88_006043</name>
</gene>
<name>A0ACB8UP48_9EURO</name>
<comment type="caution">
    <text evidence="1">The sequence shown here is derived from an EMBL/GenBank/DDBJ whole genome shotgun (WGS) entry which is preliminary data.</text>
</comment>